<keyword evidence="4 7" id="KW-1133">Transmembrane helix</keyword>
<evidence type="ECO:0000313" key="8">
    <source>
        <dbReference type="EMBL" id="GAA1791768.1"/>
    </source>
</evidence>
<evidence type="ECO:0000256" key="3">
    <source>
        <dbReference type="ARBA" id="ARBA00022692"/>
    </source>
</evidence>
<accession>A0ABP4XUC7</accession>
<keyword evidence="1 7" id="KW-1003">Cell membrane</keyword>
<evidence type="ECO:0000256" key="7">
    <source>
        <dbReference type="HAMAP-Rule" id="MF_00631"/>
    </source>
</evidence>
<evidence type="ECO:0000256" key="2">
    <source>
        <dbReference type="ARBA" id="ARBA00022618"/>
    </source>
</evidence>
<name>A0ABP4XUC7_9MICO</name>
<dbReference type="Proteomes" id="UP001499938">
    <property type="component" value="Unassembled WGS sequence"/>
</dbReference>
<dbReference type="EMBL" id="BAAAPO010000025">
    <property type="protein sequence ID" value="GAA1791768.1"/>
    <property type="molecule type" value="Genomic_DNA"/>
</dbReference>
<proteinExistence type="inferred from homology"/>
<evidence type="ECO:0000313" key="9">
    <source>
        <dbReference type="Proteomes" id="UP001499938"/>
    </source>
</evidence>
<comment type="subcellular location">
    <subcellularLocation>
        <location evidence="7">Cell membrane</location>
        <topology evidence="7">Multi-pass membrane protein</topology>
    </subcellularLocation>
</comment>
<evidence type="ECO:0000256" key="1">
    <source>
        <dbReference type="ARBA" id="ARBA00022475"/>
    </source>
</evidence>
<comment type="similarity">
    <text evidence="7">Belongs to the CrgA family.</text>
</comment>
<reference evidence="9" key="1">
    <citation type="journal article" date="2019" name="Int. J. Syst. Evol. Microbiol.">
        <title>The Global Catalogue of Microorganisms (GCM) 10K type strain sequencing project: providing services to taxonomists for standard genome sequencing and annotation.</title>
        <authorList>
            <consortium name="The Broad Institute Genomics Platform"/>
            <consortium name="The Broad Institute Genome Sequencing Center for Infectious Disease"/>
            <person name="Wu L."/>
            <person name="Ma J."/>
        </authorList>
    </citation>
    <scope>NUCLEOTIDE SEQUENCE [LARGE SCALE GENOMIC DNA]</scope>
    <source>
        <strain evidence="9">JCM 15592</strain>
    </source>
</reference>
<comment type="caution">
    <text evidence="8">The sequence shown here is derived from an EMBL/GenBank/DDBJ whole genome shotgun (WGS) entry which is preliminary data.</text>
</comment>
<evidence type="ECO:0000256" key="4">
    <source>
        <dbReference type="ARBA" id="ARBA00022989"/>
    </source>
</evidence>
<gene>
    <name evidence="7" type="primary">crgA</name>
    <name evidence="8" type="ORF">GCM10009811_15670</name>
</gene>
<sequence length="84" mass="9410">MPESKGRDQAAYVPPPQKRAQKVKTGNAAWFTPVMLGLMIVGLLWVVTFYITRQQYPVPSLGQWNLGIGFALILAGFAMTTRWK</sequence>
<keyword evidence="5 7" id="KW-0472">Membrane</keyword>
<dbReference type="Pfam" id="PF06781">
    <property type="entry name" value="CrgA"/>
    <property type="match status" value="1"/>
</dbReference>
<keyword evidence="6 7" id="KW-0131">Cell cycle</keyword>
<dbReference type="HAMAP" id="MF_00631">
    <property type="entry name" value="CrgA"/>
    <property type="match status" value="1"/>
</dbReference>
<evidence type="ECO:0000256" key="6">
    <source>
        <dbReference type="ARBA" id="ARBA00023306"/>
    </source>
</evidence>
<organism evidence="8 9">
    <name type="scientific">Nostocoides veronense</name>
    <dbReference type="NCBI Taxonomy" id="330836"/>
    <lineage>
        <taxon>Bacteria</taxon>
        <taxon>Bacillati</taxon>
        <taxon>Actinomycetota</taxon>
        <taxon>Actinomycetes</taxon>
        <taxon>Micrococcales</taxon>
        <taxon>Intrasporangiaceae</taxon>
        <taxon>Nostocoides</taxon>
    </lineage>
</organism>
<dbReference type="InterPro" id="IPR009619">
    <property type="entry name" value="CrgA"/>
</dbReference>
<dbReference type="RefSeq" id="WP_344083247.1">
    <property type="nucleotide sequence ID" value="NZ_BAAAPO010000025.1"/>
</dbReference>
<keyword evidence="9" id="KW-1185">Reference proteome</keyword>
<keyword evidence="3 7" id="KW-0812">Transmembrane</keyword>
<feature type="transmembrane region" description="Helical" evidence="7">
    <location>
        <begin position="63"/>
        <end position="81"/>
    </location>
</feature>
<feature type="transmembrane region" description="Helical" evidence="7">
    <location>
        <begin position="28"/>
        <end position="51"/>
    </location>
</feature>
<keyword evidence="2 7" id="KW-0132">Cell division</keyword>
<protein>
    <recommendedName>
        <fullName evidence="7">Cell division protein CrgA</fullName>
    </recommendedName>
</protein>
<comment type="function">
    <text evidence="7">Involved in cell division.</text>
</comment>
<evidence type="ECO:0000256" key="5">
    <source>
        <dbReference type="ARBA" id="ARBA00023136"/>
    </source>
</evidence>